<protein>
    <submittedName>
        <fullName evidence="2">Uncharacterized protein</fullName>
    </submittedName>
</protein>
<evidence type="ECO:0000313" key="3">
    <source>
        <dbReference type="Proteomes" id="UP000324800"/>
    </source>
</evidence>
<evidence type="ECO:0000313" key="2">
    <source>
        <dbReference type="EMBL" id="KAA6397669.1"/>
    </source>
</evidence>
<dbReference type="Gene3D" id="1.25.10.10">
    <property type="entry name" value="Leucine-rich Repeat Variant"/>
    <property type="match status" value="1"/>
</dbReference>
<comment type="caution">
    <text evidence="2">The sequence shown here is derived from an EMBL/GenBank/DDBJ whole genome shotgun (WGS) entry which is preliminary data.</text>
</comment>
<dbReference type="EMBL" id="SNRW01001127">
    <property type="protein sequence ID" value="KAA6397669.1"/>
    <property type="molecule type" value="Genomic_DNA"/>
</dbReference>
<organism evidence="2 3">
    <name type="scientific">Streblomastix strix</name>
    <dbReference type="NCBI Taxonomy" id="222440"/>
    <lineage>
        <taxon>Eukaryota</taxon>
        <taxon>Metamonada</taxon>
        <taxon>Preaxostyla</taxon>
        <taxon>Oxymonadida</taxon>
        <taxon>Streblomastigidae</taxon>
        <taxon>Streblomastix</taxon>
    </lineage>
</organism>
<reference evidence="2 3" key="1">
    <citation type="submission" date="2019-03" db="EMBL/GenBank/DDBJ databases">
        <title>Single cell metagenomics reveals metabolic interactions within the superorganism composed of flagellate Streblomastix strix and complex community of Bacteroidetes bacteria on its surface.</title>
        <authorList>
            <person name="Treitli S.C."/>
            <person name="Kolisko M."/>
            <person name="Husnik F."/>
            <person name="Keeling P."/>
            <person name="Hampl V."/>
        </authorList>
    </citation>
    <scope>NUCLEOTIDE SEQUENCE [LARGE SCALE GENOMIC DNA]</scope>
    <source>
        <strain evidence="2">ST1C</strain>
    </source>
</reference>
<dbReference type="SUPFAM" id="SSF48371">
    <property type="entry name" value="ARM repeat"/>
    <property type="match status" value="1"/>
</dbReference>
<evidence type="ECO:0000256" key="1">
    <source>
        <dbReference type="SAM" id="MobiDB-lite"/>
    </source>
</evidence>
<name>A0A5J4WU35_9EUKA</name>
<dbReference type="InterPro" id="IPR016024">
    <property type="entry name" value="ARM-type_fold"/>
</dbReference>
<feature type="compositionally biased region" description="Low complexity" evidence="1">
    <location>
        <begin position="74"/>
        <end position="83"/>
    </location>
</feature>
<dbReference type="AlphaFoldDB" id="A0A5J4WU35"/>
<dbReference type="Proteomes" id="UP000324800">
    <property type="component" value="Unassembled WGS sequence"/>
</dbReference>
<gene>
    <name evidence="2" type="ORF">EZS28_006805</name>
</gene>
<dbReference type="InterPro" id="IPR011989">
    <property type="entry name" value="ARM-like"/>
</dbReference>
<proteinExistence type="predicted"/>
<feature type="region of interest" description="Disordered" evidence="1">
    <location>
        <begin position="66"/>
        <end position="85"/>
    </location>
</feature>
<sequence>MIGGVSGLQSESGFRSSFNDVALILKDENERLEYEIDMKKKNKMNENNTIANKQKLNDKDISGYEQGINKTKQNNNNNNNNNNKSQQITTYASSFATESCQMVRDLTFNSNTSVAIAMKTSLPRQLVTFLKLVSIQNIQIPHISALCNLIYAGSDQHRHELYEMNVMQVMSDIIRGCDYDISEKIVGGMRNIVLSGSRLEDQAQEHPYKQVLEKDGVVESVFIVGFGDEEDQGRRNDQKKP</sequence>
<accession>A0A5J4WU35</accession>